<dbReference type="PANTHER" id="PTHR42905:SF16">
    <property type="entry name" value="CARBOXYPHOSPHONOENOLPYRUVATE PHOSPHONOMUTASE-LIKE PROTEIN (AFU_ORTHOLOGUE AFUA_5G07230)"/>
    <property type="match status" value="1"/>
</dbReference>
<proteinExistence type="predicted"/>
<keyword evidence="2" id="KW-1185">Reference proteome</keyword>
<dbReference type="InterPro" id="IPR015813">
    <property type="entry name" value="Pyrv/PenolPyrv_kinase-like_dom"/>
</dbReference>
<comment type="caution">
    <text evidence="1">The sequence shown here is derived from an EMBL/GenBank/DDBJ whole genome shotgun (WGS) entry which is preliminary data.</text>
</comment>
<name>A0ABU1J2R6_9BACL</name>
<reference evidence="1 2" key="1">
    <citation type="submission" date="2023-07" db="EMBL/GenBank/DDBJ databases">
        <title>Genomic Encyclopedia of Type Strains, Phase IV (KMG-IV): sequencing the most valuable type-strain genomes for metagenomic binning, comparative biology and taxonomic classification.</title>
        <authorList>
            <person name="Goeker M."/>
        </authorList>
    </citation>
    <scope>NUCLEOTIDE SEQUENCE [LARGE SCALE GENOMIC DNA]</scope>
    <source>
        <strain evidence="1 2">DSM 22170</strain>
    </source>
</reference>
<organism evidence="1 2">
    <name type="scientific">Paenibacillus hunanensis</name>
    <dbReference type="NCBI Taxonomy" id="539262"/>
    <lineage>
        <taxon>Bacteria</taxon>
        <taxon>Bacillati</taxon>
        <taxon>Bacillota</taxon>
        <taxon>Bacilli</taxon>
        <taxon>Bacillales</taxon>
        <taxon>Paenibacillaceae</taxon>
        <taxon>Paenibacillus</taxon>
    </lineage>
</organism>
<accession>A0ABU1J2R6</accession>
<dbReference type="Proteomes" id="UP001185028">
    <property type="component" value="Unassembled WGS sequence"/>
</dbReference>
<gene>
    <name evidence="1" type="ORF">JOC58_003723</name>
</gene>
<dbReference type="Pfam" id="PF13714">
    <property type="entry name" value="PEP_mutase"/>
    <property type="match status" value="1"/>
</dbReference>
<dbReference type="Gene3D" id="3.20.20.60">
    <property type="entry name" value="Phosphoenolpyruvate-binding domains"/>
    <property type="match status" value="1"/>
</dbReference>
<dbReference type="InterPro" id="IPR039556">
    <property type="entry name" value="ICL/PEPM"/>
</dbReference>
<dbReference type="EMBL" id="JAVDQH010000018">
    <property type="protein sequence ID" value="MDR6245807.1"/>
    <property type="molecule type" value="Genomic_DNA"/>
</dbReference>
<dbReference type="CDD" id="cd00377">
    <property type="entry name" value="ICL_PEPM"/>
    <property type="match status" value="1"/>
</dbReference>
<dbReference type="PANTHER" id="PTHR42905">
    <property type="entry name" value="PHOSPHOENOLPYRUVATE CARBOXYLASE"/>
    <property type="match status" value="1"/>
</dbReference>
<dbReference type="RefSeq" id="WP_188776016.1">
    <property type="nucleotide sequence ID" value="NZ_BMMB01000005.1"/>
</dbReference>
<evidence type="ECO:0000313" key="2">
    <source>
        <dbReference type="Proteomes" id="UP001185028"/>
    </source>
</evidence>
<dbReference type="InterPro" id="IPR040442">
    <property type="entry name" value="Pyrv_kinase-like_dom_sf"/>
</dbReference>
<dbReference type="SUPFAM" id="SSF51621">
    <property type="entry name" value="Phosphoenolpyruvate/pyruvate domain"/>
    <property type="match status" value="1"/>
</dbReference>
<evidence type="ECO:0000313" key="1">
    <source>
        <dbReference type="EMBL" id="MDR6245807.1"/>
    </source>
</evidence>
<protein>
    <submittedName>
        <fullName evidence="1">2-methylisocitrate lyase-like PEP mutase family enzyme</fullName>
    </submittedName>
</protein>
<sequence length="259" mass="28257">MYQQLEQAQQFHQLHQQAHPLILVNAWDAGSAQTIQEAGALAIATGSWSVAHAHGYEDGEQLPFELVLANVQRICKHSDVPVTIDIEGGYGQTPEQIQHNVIQIIQCGAVGINMEDRLRAGDGLYSIQQQQAHLRAACAAADEMSIALFINARTDIFFQAAVETHDHTHLEATIQRAHAYAEAGAHGIFVPGICDEQLIRELCQQSPIPVNIMFSAEMPSISTLTACGVARISYGPHPYLQLMDALKQSSIRALAGQSF</sequence>